<reference evidence="2 3" key="1">
    <citation type="journal article" date="2019" name="Int. J. Syst. Evol. Microbiol.">
        <title>The Global Catalogue of Microorganisms (GCM) 10K type strain sequencing project: providing services to taxonomists for standard genome sequencing and annotation.</title>
        <authorList>
            <consortium name="The Broad Institute Genomics Platform"/>
            <consortium name="The Broad Institute Genome Sequencing Center for Infectious Disease"/>
            <person name="Wu L."/>
            <person name="Ma J."/>
        </authorList>
    </citation>
    <scope>NUCLEOTIDE SEQUENCE [LARGE SCALE GENOMIC DNA]</scope>
    <source>
        <strain evidence="2 3">CGMCC 1.12543</strain>
    </source>
</reference>
<comment type="caution">
    <text evidence="2">The sequence shown here is derived from an EMBL/GenBank/DDBJ whole genome shotgun (WGS) entry which is preliminary data.</text>
</comment>
<accession>A0ABD5RRR6</accession>
<evidence type="ECO:0000256" key="1">
    <source>
        <dbReference type="SAM" id="Phobius"/>
    </source>
</evidence>
<keyword evidence="1" id="KW-0472">Membrane</keyword>
<feature type="transmembrane region" description="Helical" evidence="1">
    <location>
        <begin position="6"/>
        <end position="24"/>
    </location>
</feature>
<proteinExistence type="predicted"/>
<dbReference type="AlphaFoldDB" id="A0ABD5RRR6"/>
<evidence type="ECO:0000313" key="3">
    <source>
        <dbReference type="Proteomes" id="UP001596099"/>
    </source>
</evidence>
<name>A0ABD5RRR6_9EURY</name>
<keyword evidence="1" id="KW-1133">Transmembrane helix</keyword>
<feature type="transmembrane region" description="Helical" evidence="1">
    <location>
        <begin position="31"/>
        <end position="50"/>
    </location>
</feature>
<feature type="transmembrane region" description="Helical" evidence="1">
    <location>
        <begin position="70"/>
        <end position="89"/>
    </location>
</feature>
<gene>
    <name evidence="2" type="ORF">ACFPYI_17880</name>
</gene>
<keyword evidence="1" id="KW-0812">Transmembrane</keyword>
<keyword evidence="3" id="KW-1185">Reference proteome</keyword>
<dbReference type="Proteomes" id="UP001596099">
    <property type="component" value="Unassembled WGS sequence"/>
</dbReference>
<dbReference type="RefSeq" id="WP_247417472.1">
    <property type="nucleotide sequence ID" value="NZ_JALLGW010000001.1"/>
</dbReference>
<organism evidence="2 3">
    <name type="scientific">Halomarina salina</name>
    <dbReference type="NCBI Taxonomy" id="1872699"/>
    <lineage>
        <taxon>Archaea</taxon>
        <taxon>Methanobacteriati</taxon>
        <taxon>Methanobacteriota</taxon>
        <taxon>Stenosarchaea group</taxon>
        <taxon>Halobacteria</taxon>
        <taxon>Halobacteriales</taxon>
        <taxon>Natronomonadaceae</taxon>
        <taxon>Halomarina</taxon>
    </lineage>
</organism>
<sequence length="91" mass="9533">MNAADTYWLGWVGFGLGFLCRGVARVRADGLGVLAAGFALTGAAAVVLAVTAARRPERHGAPTEPGWRSYGMALTGLALFAVGLFELLYTF</sequence>
<protein>
    <submittedName>
        <fullName evidence="2">Uncharacterized protein</fullName>
    </submittedName>
</protein>
<dbReference type="EMBL" id="JBHSQH010000001">
    <property type="protein sequence ID" value="MFC5973206.1"/>
    <property type="molecule type" value="Genomic_DNA"/>
</dbReference>
<evidence type="ECO:0000313" key="2">
    <source>
        <dbReference type="EMBL" id="MFC5973206.1"/>
    </source>
</evidence>